<sequence>MDFDGSDNYVNCGDINGIVNAFTISMWTVMD</sequence>
<dbReference type="AlphaFoldDB" id="A0A382J8V7"/>
<feature type="non-terminal residue" evidence="1">
    <location>
        <position position="31"/>
    </location>
</feature>
<accession>A0A382J8V7</accession>
<name>A0A382J8V7_9ZZZZ</name>
<evidence type="ECO:0000313" key="1">
    <source>
        <dbReference type="EMBL" id="SVC08208.1"/>
    </source>
</evidence>
<reference evidence="1" key="1">
    <citation type="submission" date="2018-05" db="EMBL/GenBank/DDBJ databases">
        <authorList>
            <person name="Lanie J.A."/>
            <person name="Ng W.-L."/>
            <person name="Kazmierczak K.M."/>
            <person name="Andrzejewski T.M."/>
            <person name="Davidsen T.M."/>
            <person name="Wayne K.J."/>
            <person name="Tettelin H."/>
            <person name="Glass J.I."/>
            <person name="Rusch D."/>
            <person name="Podicherti R."/>
            <person name="Tsui H.-C.T."/>
            <person name="Winkler M.E."/>
        </authorList>
    </citation>
    <scope>NUCLEOTIDE SEQUENCE</scope>
</reference>
<gene>
    <name evidence="1" type="ORF">METZ01_LOCUS261062</name>
</gene>
<organism evidence="1">
    <name type="scientific">marine metagenome</name>
    <dbReference type="NCBI Taxonomy" id="408172"/>
    <lineage>
        <taxon>unclassified sequences</taxon>
        <taxon>metagenomes</taxon>
        <taxon>ecological metagenomes</taxon>
    </lineage>
</organism>
<proteinExistence type="predicted"/>
<dbReference type="EMBL" id="UINC01072512">
    <property type="protein sequence ID" value="SVC08208.1"/>
    <property type="molecule type" value="Genomic_DNA"/>
</dbReference>
<protein>
    <submittedName>
        <fullName evidence="1">Uncharacterized protein</fullName>
    </submittedName>
</protein>